<keyword evidence="2" id="KW-1185">Reference proteome</keyword>
<sequence length="185" mass="21114">MRICIILLFVVGIQNIVWSQEEKIVLQDEPVIFGADGFYVKEVVDKRDNKENIGFVQKGVFKKTKVAANFEEGVEKSVFNFLKENFEQDSDGVPIVIGILELNISESSSLPVKGKAEVKMEFYKEKNGSLGKLYAAEAFVEQPAVNVTKTHEQRIREVISNCLENFNTSDWEDINPMYIKEERNN</sequence>
<dbReference type="AlphaFoldDB" id="A0A6I6JQJ7"/>
<accession>A0A6I6JQJ7</accession>
<reference evidence="1 2" key="1">
    <citation type="submission" date="2019-11" db="EMBL/GenBank/DDBJ databases">
        <authorList>
            <person name="Zheng R.K."/>
            <person name="Sun C.M."/>
        </authorList>
    </citation>
    <scope>NUCLEOTIDE SEQUENCE [LARGE SCALE GENOMIC DNA]</scope>
    <source>
        <strain evidence="1 2">WC007</strain>
    </source>
</reference>
<dbReference type="EMBL" id="CP046401">
    <property type="protein sequence ID" value="QGY45256.1"/>
    <property type="molecule type" value="Genomic_DNA"/>
</dbReference>
<dbReference type="RefSeq" id="WP_158868342.1">
    <property type="nucleotide sequence ID" value="NZ_CP046401.1"/>
</dbReference>
<evidence type="ECO:0000313" key="1">
    <source>
        <dbReference type="EMBL" id="QGY45256.1"/>
    </source>
</evidence>
<dbReference type="Proteomes" id="UP000428260">
    <property type="component" value="Chromosome"/>
</dbReference>
<dbReference type="KEGG" id="mcos:GM418_16730"/>
<protein>
    <recommendedName>
        <fullName evidence="3">DUF4468 domain-containing protein</fullName>
    </recommendedName>
</protein>
<name>A0A6I6JQJ7_9BACT</name>
<evidence type="ECO:0000313" key="2">
    <source>
        <dbReference type="Proteomes" id="UP000428260"/>
    </source>
</evidence>
<evidence type="ECO:0008006" key="3">
    <source>
        <dbReference type="Google" id="ProtNLM"/>
    </source>
</evidence>
<organism evidence="1 2">
    <name type="scientific">Maribellus comscasis</name>
    <dbReference type="NCBI Taxonomy" id="2681766"/>
    <lineage>
        <taxon>Bacteria</taxon>
        <taxon>Pseudomonadati</taxon>
        <taxon>Bacteroidota</taxon>
        <taxon>Bacteroidia</taxon>
        <taxon>Marinilabiliales</taxon>
        <taxon>Prolixibacteraceae</taxon>
        <taxon>Maribellus</taxon>
    </lineage>
</organism>
<proteinExistence type="predicted"/>
<gene>
    <name evidence="1" type="ORF">GM418_16730</name>
</gene>